<dbReference type="SMART" id="SM01217">
    <property type="entry name" value="Fn3_like"/>
    <property type="match status" value="1"/>
</dbReference>
<comment type="similarity">
    <text evidence="1 4">Belongs to the glycosyl hydrolase 3 family.</text>
</comment>
<dbReference type="Pfam" id="PF01915">
    <property type="entry name" value="Glyco_hydro_3_C"/>
    <property type="match status" value="1"/>
</dbReference>
<evidence type="ECO:0000256" key="1">
    <source>
        <dbReference type="ARBA" id="ARBA00005336"/>
    </source>
</evidence>
<gene>
    <name evidence="6" type="ORF">M5X19_00585</name>
</gene>
<keyword evidence="7" id="KW-1185">Reference proteome</keyword>
<evidence type="ECO:0000256" key="2">
    <source>
        <dbReference type="ARBA" id="ARBA00022801"/>
    </source>
</evidence>
<dbReference type="PRINTS" id="PR00133">
    <property type="entry name" value="GLHYDRLASE3"/>
</dbReference>
<dbReference type="InterPro" id="IPR036881">
    <property type="entry name" value="Glyco_hydro_3_C_sf"/>
</dbReference>
<protein>
    <submittedName>
        <fullName evidence="6">Glycoside hydrolase family 3 C-terminal domain-containing protein</fullName>
    </submittedName>
</protein>
<dbReference type="Pfam" id="PF00933">
    <property type="entry name" value="Glyco_hydro_3"/>
    <property type="match status" value="1"/>
</dbReference>
<evidence type="ECO:0000313" key="6">
    <source>
        <dbReference type="EMBL" id="MCY9691427.1"/>
    </source>
</evidence>
<dbReference type="InterPro" id="IPR036962">
    <property type="entry name" value="Glyco_hydro_3_N_sf"/>
</dbReference>
<dbReference type="Gene3D" id="3.20.20.300">
    <property type="entry name" value="Glycoside hydrolase, family 3, N-terminal domain"/>
    <property type="match status" value="1"/>
</dbReference>
<keyword evidence="3" id="KW-0119">Carbohydrate metabolism</keyword>
<comment type="caution">
    <text evidence="6">The sequence shown here is derived from an EMBL/GenBank/DDBJ whole genome shotgun (WGS) entry which is preliminary data.</text>
</comment>
<dbReference type="InterPro" id="IPR019800">
    <property type="entry name" value="Glyco_hydro_3_AS"/>
</dbReference>
<dbReference type="InterPro" id="IPR050288">
    <property type="entry name" value="Cellulose_deg_GH3"/>
</dbReference>
<dbReference type="RefSeq" id="WP_268613325.1">
    <property type="nucleotide sequence ID" value="NZ_JAMDMX010000001.1"/>
</dbReference>
<dbReference type="InterPro" id="IPR002772">
    <property type="entry name" value="Glyco_hydro_3_C"/>
</dbReference>
<dbReference type="InterPro" id="IPR001764">
    <property type="entry name" value="Glyco_hydro_3_N"/>
</dbReference>
<dbReference type="Pfam" id="PF14310">
    <property type="entry name" value="Fn3-like"/>
    <property type="match status" value="1"/>
</dbReference>
<dbReference type="InterPro" id="IPR013783">
    <property type="entry name" value="Ig-like_fold"/>
</dbReference>
<dbReference type="InterPro" id="IPR026891">
    <property type="entry name" value="Fn3-like"/>
</dbReference>
<reference evidence="6 7" key="1">
    <citation type="submission" date="2022-05" db="EMBL/GenBank/DDBJ databases">
        <title>Genome Sequencing of Bee-Associated Microbes.</title>
        <authorList>
            <person name="Dunlap C."/>
        </authorList>
    </citation>
    <scope>NUCLEOTIDE SEQUENCE [LARGE SCALE GENOMIC DNA]</scope>
    <source>
        <strain evidence="6 7">NRRL B-14421</strain>
    </source>
</reference>
<dbReference type="Gene3D" id="2.60.40.10">
    <property type="entry name" value="Immunoglobulins"/>
    <property type="match status" value="1"/>
</dbReference>
<dbReference type="SUPFAM" id="SSF52279">
    <property type="entry name" value="Beta-D-glucan exohydrolase, C-terminal domain"/>
    <property type="match status" value="1"/>
</dbReference>
<keyword evidence="2 4" id="KW-0378">Hydrolase</keyword>
<dbReference type="SUPFAM" id="SSF51445">
    <property type="entry name" value="(Trans)glycosidases"/>
    <property type="match status" value="1"/>
</dbReference>
<evidence type="ECO:0000259" key="5">
    <source>
        <dbReference type="SMART" id="SM01217"/>
    </source>
</evidence>
<name>A0ABT4G5H3_9BACL</name>
<dbReference type="EMBL" id="JAMDMX010000001">
    <property type="protein sequence ID" value="MCY9691427.1"/>
    <property type="molecule type" value="Genomic_DNA"/>
</dbReference>
<dbReference type="GO" id="GO:0016787">
    <property type="term" value="F:hydrolase activity"/>
    <property type="evidence" value="ECO:0007669"/>
    <property type="project" value="UniProtKB-KW"/>
</dbReference>
<keyword evidence="4" id="KW-0326">Glycosidase</keyword>
<dbReference type="InterPro" id="IPR017853">
    <property type="entry name" value="GH"/>
</dbReference>
<dbReference type="PANTHER" id="PTHR42715:SF10">
    <property type="entry name" value="BETA-GLUCOSIDASE"/>
    <property type="match status" value="1"/>
</dbReference>
<evidence type="ECO:0000256" key="4">
    <source>
        <dbReference type="RuleBase" id="RU361161"/>
    </source>
</evidence>
<sequence>MKRNIQELISQMTLEEKASLCSGLDFWHTKGVERLGIPSVMMTDGPHGLRKQRASADNLGLFDSVPATCFPSAAGLASSWDRELIGKVGVALGEECQAEDVAILLGPGVNIKRSPLCGRNFEYFSEDPYLSSEMAAAHIQGVQSQGVGTSLKHFAVNNQEHRRMTTNAVVDERTLREIYLASFEGAVKKGQPWTVMCAYNQLNGEYCAENERLLTDILKDDWGHEGFVVSDWGAVNERADGLAAGLELEMPTSNGAGDRKIVESVKSGRLSEKKLDSAVERILNIVFMAVDSKKPDASYDPEAHHILARAVARESMVLLKNEDGILPLPKSGKIAVIGQLAKQPRYQGGGSSHIKPTKLEDISEELAKSAGSGAEIAYAQGYELNGDQTNPQLLKEAIKLAEDASVVILFVGLPDRYESEGFDREHLNLPLNQSQLIEAVTAVQKRTVLVLSNGAPVEMPWIGGVKAVLEAYLGGQALGGAIADLLFGDANPCGKLAETFPVQLSDNSSYLNFPGDGDLVEYKEGIYVGYRYYDKKKLRPLFPFGHGLSYTTFEYSGLVLDKDEMDDTDSVNVSVNIKNTGSRVGKETVQLYVRDVHSSVSRPEKELKGFVKVALKPGEEKTVTFTLDKRSFAYFNMELNDWHVETGEFEILVGKSSADIVLKRTMRVNSTITIAKTYTRNSTVGDLMEDPQAASIVGDLLKHSPFGSSNHEGEEMSELMAAFLKYLPLRGLASFSGGGLTDESLDSLLERLNQANFIPNVVK</sequence>
<dbReference type="PROSITE" id="PS00775">
    <property type="entry name" value="GLYCOSYL_HYDROL_F3"/>
    <property type="match status" value="1"/>
</dbReference>
<dbReference type="Gene3D" id="3.40.50.1700">
    <property type="entry name" value="Glycoside hydrolase family 3 C-terminal domain"/>
    <property type="match status" value="1"/>
</dbReference>
<evidence type="ECO:0000313" key="7">
    <source>
        <dbReference type="Proteomes" id="UP001527099"/>
    </source>
</evidence>
<dbReference type="PANTHER" id="PTHR42715">
    <property type="entry name" value="BETA-GLUCOSIDASE"/>
    <property type="match status" value="1"/>
</dbReference>
<feature type="domain" description="Fibronectin type III-like" evidence="5">
    <location>
        <begin position="587"/>
        <end position="657"/>
    </location>
</feature>
<accession>A0ABT4G5H3</accession>
<dbReference type="Proteomes" id="UP001527099">
    <property type="component" value="Unassembled WGS sequence"/>
</dbReference>
<organism evidence="6 7">
    <name type="scientific">Paenibacillus alginolyticus</name>
    <dbReference type="NCBI Taxonomy" id="59839"/>
    <lineage>
        <taxon>Bacteria</taxon>
        <taxon>Bacillati</taxon>
        <taxon>Bacillota</taxon>
        <taxon>Bacilli</taxon>
        <taxon>Bacillales</taxon>
        <taxon>Paenibacillaceae</taxon>
        <taxon>Paenibacillus</taxon>
    </lineage>
</organism>
<evidence type="ECO:0000256" key="3">
    <source>
        <dbReference type="ARBA" id="ARBA00023277"/>
    </source>
</evidence>
<proteinExistence type="inferred from homology"/>